<keyword evidence="6" id="KW-0963">Cytoplasm</keyword>
<dbReference type="InterPro" id="IPR011990">
    <property type="entry name" value="TPR-like_helical_dom_sf"/>
</dbReference>
<name>A0A9Q0RWH0_9DIPT</name>
<dbReference type="AlphaFoldDB" id="A0A9Q0RWH0"/>
<comment type="similarity">
    <text evidence="4">Belongs to the ECSIT family.</text>
</comment>
<keyword evidence="11" id="KW-0539">Nucleus</keyword>
<sequence length="383" mass="44742">MHFLRNQLSKLGRQSLILSERYYPIRYDSNTSTDEKKTDDKNKNFVFEKQLTLQSSFENITEKNRDTYLAMVDVFLDRDVHRRNHVEFIYAALKHMETFGVHRDVEVYKALMNVMPKEKFIPRNMFQAEFMHYPKQQQCIIDLLEQMEDNGVMPDFEMQAILLNTFGRRGHPTIKYMRMMYWMPKFKNQSPWLLPNPVPNDALELAKMAVKRMCTVDLHSNVDVYHTNEVESAIDDTWIVSGMSPEQMQLLAQHSPEKSLRIEGPHLIWLRNQSLNYFVLKGDGKEYPMSTDDDEDMDDVSNLTFNKYGWATSKQKQVDVKRSVHEQRDGVIYAVCATGTSTKDSLLSWIRLLEKNGNPCLGQIPVLFKFRSNVAENLLVTSS</sequence>
<dbReference type="GO" id="GO:0005634">
    <property type="term" value="C:nucleus"/>
    <property type="evidence" value="ECO:0007669"/>
    <property type="project" value="UniProtKB-SubCell"/>
</dbReference>
<evidence type="ECO:0000256" key="4">
    <source>
        <dbReference type="ARBA" id="ARBA00007674"/>
    </source>
</evidence>
<evidence type="ECO:0000256" key="11">
    <source>
        <dbReference type="ARBA" id="ARBA00023242"/>
    </source>
</evidence>
<keyword evidence="7" id="KW-0399">Innate immunity</keyword>
<keyword evidence="9" id="KW-0809">Transit peptide</keyword>
<comment type="caution">
    <text evidence="13">The sequence shown here is derived from an EMBL/GenBank/DDBJ whole genome shotgun (WGS) entry which is preliminary data.</text>
</comment>
<evidence type="ECO:0000259" key="12">
    <source>
        <dbReference type="SMART" id="SM01284"/>
    </source>
</evidence>
<evidence type="ECO:0000256" key="2">
    <source>
        <dbReference type="ARBA" id="ARBA00004173"/>
    </source>
</evidence>
<dbReference type="SMART" id="SM01284">
    <property type="entry name" value="ECSIT_Cterm"/>
    <property type="match status" value="1"/>
</dbReference>
<evidence type="ECO:0000256" key="9">
    <source>
        <dbReference type="ARBA" id="ARBA00022946"/>
    </source>
</evidence>
<evidence type="ECO:0000256" key="8">
    <source>
        <dbReference type="ARBA" id="ARBA00022859"/>
    </source>
</evidence>
<keyword evidence="10" id="KW-0496">Mitochondrion</keyword>
<evidence type="ECO:0000256" key="5">
    <source>
        <dbReference type="ARBA" id="ARBA00019998"/>
    </source>
</evidence>
<proteinExistence type="inferred from homology"/>
<evidence type="ECO:0000256" key="7">
    <source>
        <dbReference type="ARBA" id="ARBA00022588"/>
    </source>
</evidence>
<evidence type="ECO:0000256" key="6">
    <source>
        <dbReference type="ARBA" id="ARBA00022490"/>
    </source>
</evidence>
<comment type="subcellular location">
    <subcellularLocation>
        <location evidence="3">Cytoplasm</location>
    </subcellularLocation>
    <subcellularLocation>
        <location evidence="2">Mitochondrion</location>
    </subcellularLocation>
    <subcellularLocation>
        <location evidence="1">Nucleus</location>
    </subcellularLocation>
</comment>
<evidence type="ECO:0000313" key="13">
    <source>
        <dbReference type="EMBL" id="KAJ6635006.1"/>
    </source>
</evidence>
<accession>A0A9Q0RWH0</accession>
<dbReference type="GO" id="GO:0045087">
    <property type="term" value="P:innate immune response"/>
    <property type="evidence" value="ECO:0007669"/>
    <property type="project" value="UniProtKB-KW"/>
</dbReference>
<feature type="domain" description="ECSIT C-terminal" evidence="12">
    <location>
        <begin position="244"/>
        <end position="371"/>
    </location>
</feature>
<keyword evidence="14" id="KW-1185">Reference proteome</keyword>
<protein>
    <recommendedName>
        <fullName evidence="5">Evolutionarily conserved signaling intermediate in Toll pathway, mitochondrial</fullName>
    </recommendedName>
</protein>
<dbReference type="PANTHER" id="PTHR13113">
    <property type="entry name" value="ECSIT EVOLUTIONARILY CONSERVED SIGNALING INTERMEDIATE IN TOLL PATHWAYS"/>
    <property type="match status" value="1"/>
</dbReference>
<dbReference type="GO" id="GO:0007178">
    <property type="term" value="P:cell surface receptor protein serine/threonine kinase signaling pathway"/>
    <property type="evidence" value="ECO:0007669"/>
    <property type="project" value="TreeGrafter"/>
</dbReference>
<dbReference type="InterPro" id="IPR046448">
    <property type="entry name" value="ECSIT_N"/>
</dbReference>
<dbReference type="Gene3D" id="1.25.40.10">
    <property type="entry name" value="Tetratricopeptide repeat domain"/>
    <property type="match status" value="1"/>
</dbReference>
<dbReference type="Pfam" id="PF14784">
    <property type="entry name" value="ECSIT_C"/>
    <property type="match status" value="1"/>
</dbReference>
<dbReference type="GO" id="GO:0005739">
    <property type="term" value="C:mitochondrion"/>
    <property type="evidence" value="ECO:0007669"/>
    <property type="project" value="UniProtKB-SubCell"/>
</dbReference>
<evidence type="ECO:0000313" key="14">
    <source>
        <dbReference type="Proteomes" id="UP001151699"/>
    </source>
</evidence>
<evidence type="ECO:0000256" key="10">
    <source>
        <dbReference type="ARBA" id="ARBA00023128"/>
    </source>
</evidence>
<dbReference type="Pfam" id="PF06239">
    <property type="entry name" value="ECSIT_N"/>
    <property type="match status" value="1"/>
</dbReference>
<dbReference type="OrthoDB" id="10064298at2759"/>
<dbReference type="PANTHER" id="PTHR13113:SF1">
    <property type="entry name" value="EVOLUTIONARILY CONSERVED SIGNALING INTERMEDIATE IN TOLL PATHWAY, MITOCHONDRIAL"/>
    <property type="match status" value="1"/>
</dbReference>
<organism evidence="13 14">
    <name type="scientific">Pseudolycoriella hygida</name>
    <dbReference type="NCBI Taxonomy" id="35572"/>
    <lineage>
        <taxon>Eukaryota</taxon>
        <taxon>Metazoa</taxon>
        <taxon>Ecdysozoa</taxon>
        <taxon>Arthropoda</taxon>
        <taxon>Hexapoda</taxon>
        <taxon>Insecta</taxon>
        <taxon>Pterygota</taxon>
        <taxon>Neoptera</taxon>
        <taxon>Endopterygota</taxon>
        <taxon>Diptera</taxon>
        <taxon>Nematocera</taxon>
        <taxon>Sciaroidea</taxon>
        <taxon>Sciaridae</taxon>
        <taxon>Pseudolycoriella</taxon>
    </lineage>
</organism>
<gene>
    <name evidence="13" type="primary">ECSIT</name>
    <name evidence="13" type="ORF">Bhyg_13588</name>
</gene>
<keyword evidence="8" id="KW-0391">Immunity</keyword>
<dbReference type="InterPro" id="IPR029342">
    <property type="entry name" value="ECIST_C"/>
</dbReference>
<reference evidence="13" key="1">
    <citation type="submission" date="2022-07" db="EMBL/GenBank/DDBJ databases">
        <authorList>
            <person name="Trinca V."/>
            <person name="Uliana J.V.C."/>
            <person name="Torres T.T."/>
            <person name="Ward R.J."/>
            <person name="Monesi N."/>
        </authorList>
    </citation>
    <scope>NUCLEOTIDE SEQUENCE</scope>
    <source>
        <strain evidence="13">HSMRA1968</strain>
        <tissue evidence="13">Whole embryos</tissue>
    </source>
</reference>
<dbReference type="Proteomes" id="UP001151699">
    <property type="component" value="Chromosome C"/>
</dbReference>
<dbReference type="InterPro" id="IPR010418">
    <property type="entry name" value="ECSIT"/>
</dbReference>
<evidence type="ECO:0000256" key="1">
    <source>
        <dbReference type="ARBA" id="ARBA00004123"/>
    </source>
</evidence>
<evidence type="ECO:0000256" key="3">
    <source>
        <dbReference type="ARBA" id="ARBA00004496"/>
    </source>
</evidence>
<dbReference type="EMBL" id="WJQU01000004">
    <property type="protein sequence ID" value="KAJ6635006.1"/>
    <property type="molecule type" value="Genomic_DNA"/>
</dbReference>